<evidence type="ECO:0000313" key="2">
    <source>
        <dbReference type="EMBL" id="KAG7335362.1"/>
    </source>
</evidence>
<dbReference type="Proteomes" id="UP000824219">
    <property type="component" value="Linkage Group LG02"/>
</dbReference>
<feature type="region of interest" description="Disordered" evidence="1">
    <location>
        <begin position="1"/>
        <end position="26"/>
    </location>
</feature>
<evidence type="ECO:0000256" key="1">
    <source>
        <dbReference type="SAM" id="MobiDB-lite"/>
    </source>
</evidence>
<sequence>MGPAEPEPSPRGREIPVTPLPRTYRGTSDLSVILPRLVSPRLAASLFSSPENRHHRSPHNRWEEKEQLSTPMQKCQRLFTPESRISERCNTKHSKDQQQSEENNRPGYAALQRFRLRK</sequence>
<dbReference type="AlphaFoldDB" id="A0A9D3SST2"/>
<evidence type="ECO:0000313" key="3">
    <source>
        <dbReference type="Proteomes" id="UP000824219"/>
    </source>
</evidence>
<accession>A0A9D3SST2</accession>
<protein>
    <submittedName>
        <fullName evidence="2">Uncharacterized protein</fullName>
    </submittedName>
</protein>
<feature type="region of interest" description="Disordered" evidence="1">
    <location>
        <begin position="46"/>
        <end position="118"/>
    </location>
</feature>
<comment type="caution">
    <text evidence="2">The sequence shown here is derived from an EMBL/GenBank/DDBJ whole genome shotgun (WGS) entry which is preliminary data.</text>
</comment>
<feature type="compositionally biased region" description="Basic and acidic residues" evidence="1">
    <location>
        <begin position="84"/>
        <end position="104"/>
    </location>
</feature>
<reference evidence="2 3" key="1">
    <citation type="submission" date="2021-06" db="EMBL/GenBank/DDBJ databases">
        <title>Chromosome-level genome assembly of the red-tail catfish (Hemibagrus wyckioides).</title>
        <authorList>
            <person name="Shao F."/>
        </authorList>
    </citation>
    <scope>NUCLEOTIDE SEQUENCE [LARGE SCALE GENOMIC DNA]</scope>
    <source>
        <strain evidence="2">EC202008001</strain>
        <tissue evidence="2">Blood</tissue>
    </source>
</reference>
<name>A0A9D3SST2_9TELE</name>
<organism evidence="2 3">
    <name type="scientific">Hemibagrus wyckioides</name>
    <dbReference type="NCBI Taxonomy" id="337641"/>
    <lineage>
        <taxon>Eukaryota</taxon>
        <taxon>Metazoa</taxon>
        <taxon>Chordata</taxon>
        <taxon>Craniata</taxon>
        <taxon>Vertebrata</taxon>
        <taxon>Euteleostomi</taxon>
        <taxon>Actinopterygii</taxon>
        <taxon>Neopterygii</taxon>
        <taxon>Teleostei</taxon>
        <taxon>Ostariophysi</taxon>
        <taxon>Siluriformes</taxon>
        <taxon>Bagridae</taxon>
        <taxon>Hemibagrus</taxon>
    </lineage>
</organism>
<keyword evidence="3" id="KW-1185">Reference proteome</keyword>
<proteinExistence type="predicted"/>
<gene>
    <name evidence="2" type="ORF">KOW79_001958</name>
</gene>
<dbReference type="EMBL" id="JAHKSW010000002">
    <property type="protein sequence ID" value="KAG7335362.1"/>
    <property type="molecule type" value="Genomic_DNA"/>
</dbReference>